<dbReference type="Gene3D" id="3.40.50.140">
    <property type="match status" value="1"/>
</dbReference>
<evidence type="ECO:0000256" key="10">
    <source>
        <dbReference type="HAMAP-Rule" id="MF_00952"/>
    </source>
</evidence>
<dbReference type="EMBL" id="MNYI01000118">
    <property type="protein sequence ID" value="OIP40481.1"/>
    <property type="molecule type" value="Genomic_DNA"/>
</dbReference>
<dbReference type="GO" id="GO:0005694">
    <property type="term" value="C:chromosome"/>
    <property type="evidence" value="ECO:0007669"/>
    <property type="project" value="InterPro"/>
</dbReference>
<dbReference type="PANTHER" id="PTHR42785:SF1">
    <property type="entry name" value="DNA TOPOISOMERASE"/>
    <property type="match status" value="1"/>
</dbReference>
<feature type="site" description="Interaction with DNA" evidence="10">
    <location>
        <position position="302"/>
    </location>
</feature>
<dbReference type="NCBIfam" id="TIGR01051">
    <property type="entry name" value="topA_bact"/>
    <property type="match status" value="1"/>
</dbReference>
<dbReference type="Gene3D" id="1.10.460.10">
    <property type="entry name" value="Topoisomerase I, domain 2"/>
    <property type="match status" value="1"/>
</dbReference>
<feature type="active site" description="O-(5'-phospho-DNA)-tyrosine intermediate" evidence="10">
    <location>
        <position position="300"/>
    </location>
</feature>
<dbReference type="PROSITE" id="PS50880">
    <property type="entry name" value="TOPRIM"/>
    <property type="match status" value="1"/>
</dbReference>
<evidence type="ECO:0000256" key="1">
    <source>
        <dbReference type="ARBA" id="ARBA00000213"/>
    </source>
</evidence>
<dbReference type="HAMAP" id="MF_00952">
    <property type="entry name" value="Topoisom_1_prok"/>
    <property type="match status" value="1"/>
</dbReference>
<accession>A0A1J5DWM5</accession>
<evidence type="ECO:0000256" key="2">
    <source>
        <dbReference type="ARBA" id="ARBA00009446"/>
    </source>
</evidence>
<dbReference type="EC" id="5.6.2.1" evidence="10"/>
<dbReference type="InterPro" id="IPR003601">
    <property type="entry name" value="Topo_IA_2"/>
</dbReference>
<dbReference type="Pfam" id="PF01396">
    <property type="entry name" value="Zn_ribbon_Top1"/>
    <property type="match status" value="6"/>
</dbReference>
<dbReference type="InterPro" id="IPR013824">
    <property type="entry name" value="Topo_IA_cen_sub1"/>
</dbReference>
<feature type="site" description="Interaction with DNA" evidence="10">
    <location>
        <position position="143"/>
    </location>
</feature>
<dbReference type="InterPro" id="IPR003602">
    <property type="entry name" value="Topo_IA_DNA-bd_dom"/>
</dbReference>
<dbReference type="Proteomes" id="UP000183085">
    <property type="component" value="Unassembled WGS sequence"/>
</dbReference>
<dbReference type="SMART" id="SM00436">
    <property type="entry name" value="TOP1Bc"/>
    <property type="match status" value="1"/>
</dbReference>
<dbReference type="PROSITE" id="PS00396">
    <property type="entry name" value="TOPO_IA_1"/>
    <property type="match status" value="1"/>
</dbReference>
<evidence type="ECO:0000313" key="14">
    <source>
        <dbReference type="Proteomes" id="UP000183085"/>
    </source>
</evidence>
<gene>
    <name evidence="10" type="primary">topA</name>
    <name evidence="13" type="ORF">AUJ95_04520</name>
</gene>
<dbReference type="Gene3D" id="2.70.20.10">
    <property type="entry name" value="Topoisomerase I, domain 3"/>
    <property type="match status" value="1"/>
</dbReference>
<keyword evidence="9 10" id="KW-0413">Isomerase</keyword>
<evidence type="ECO:0000256" key="7">
    <source>
        <dbReference type="ARBA" id="ARBA00023029"/>
    </source>
</evidence>
<keyword evidence="3" id="KW-0479">Metal-binding</keyword>
<feature type="site" description="Interaction with DNA" evidence="10">
    <location>
        <position position="139"/>
    </location>
</feature>
<dbReference type="Pfam" id="PF01751">
    <property type="entry name" value="Toprim"/>
    <property type="match status" value="1"/>
</dbReference>
<dbReference type="PROSITE" id="PS52039">
    <property type="entry name" value="TOPO_IA_2"/>
    <property type="match status" value="1"/>
</dbReference>
<dbReference type="Gene3D" id="3.30.65.10">
    <property type="entry name" value="Bacterial Topoisomerase I, domain 1"/>
    <property type="match status" value="5"/>
</dbReference>
<evidence type="ECO:0000256" key="6">
    <source>
        <dbReference type="ARBA" id="ARBA00022842"/>
    </source>
</evidence>
<comment type="catalytic activity">
    <reaction evidence="1 10">
        <text>ATP-independent breakage of single-stranded DNA, followed by passage and rejoining.</text>
        <dbReference type="EC" id="5.6.2.1"/>
    </reaction>
</comment>
<feature type="site" description="Interaction with DNA" evidence="10">
    <location>
        <position position="32"/>
    </location>
</feature>
<evidence type="ECO:0000259" key="11">
    <source>
        <dbReference type="PROSITE" id="PS50880"/>
    </source>
</evidence>
<feature type="site" description="Interaction with DNA" evidence="10">
    <location>
        <position position="148"/>
    </location>
</feature>
<dbReference type="SMART" id="SM00493">
    <property type="entry name" value="TOPRIM"/>
    <property type="match status" value="1"/>
</dbReference>
<dbReference type="CDD" id="cd00186">
    <property type="entry name" value="TOP1Ac"/>
    <property type="match status" value="1"/>
</dbReference>
<comment type="function">
    <text evidence="10">Releases the supercoiling and torsional tension of DNA, which is introduced during the DNA replication and transcription, by transiently cleaving and rejoining one strand of the DNA duplex. Introduces a single-strand break via transesterification at a target site in duplex DNA. The scissile phosphodiester is attacked by the catalytic tyrosine of the enzyme, resulting in the formation of a DNA-(5'-phosphotyrosyl)-enzyme intermediate and the expulsion of a 3'-OH DNA strand. The free DNA strand then undergoes passage around the unbroken strand, thus removing DNA supercoils. Finally, in the religation step, the DNA 3'-OH attacks the covalent intermediate to expel the active-site tyrosine and restore the DNA phosphodiester backbone.</text>
</comment>
<dbReference type="InterPro" id="IPR000380">
    <property type="entry name" value="Topo_IA"/>
</dbReference>
<feature type="site" description="Interaction with DNA" evidence="10">
    <location>
        <position position="496"/>
    </location>
</feature>
<dbReference type="SMART" id="SM00437">
    <property type="entry name" value="TOP1Ac"/>
    <property type="match status" value="1"/>
</dbReference>
<dbReference type="GO" id="GO:0003677">
    <property type="term" value="F:DNA binding"/>
    <property type="evidence" value="ECO:0007669"/>
    <property type="project" value="UniProtKB-KW"/>
</dbReference>
<dbReference type="InterPro" id="IPR028612">
    <property type="entry name" value="Topoisom_1_IA"/>
</dbReference>
<feature type="site" description="Interaction with DNA" evidence="10">
    <location>
        <position position="140"/>
    </location>
</feature>
<feature type="region of interest" description="Interaction with DNA" evidence="10">
    <location>
        <begin position="163"/>
        <end position="168"/>
    </location>
</feature>
<dbReference type="SUPFAM" id="SSF57783">
    <property type="entry name" value="Zinc beta-ribbon"/>
    <property type="match status" value="4"/>
</dbReference>
<feature type="domain" description="Toprim" evidence="11">
    <location>
        <begin position="2"/>
        <end position="113"/>
    </location>
</feature>
<dbReference type="AlphaFoldDB" id="A0A1J5DWM5"/>
<keyword evidence="5" id="KW-0862">Zinc</keyword>
<keyword evidence="6" id="KW-0460">Magnesium</keyword>
<comment type="similarity">
    <text evidence="2 10">Belongs to the type IA topoisomerase family.</text>
</comment>
<dbReference type="GO" id="GO:0003917">
    <property type="term" value="F:DNA topoisomerase type I (single strand cut, ATP-independent) activity"/>
    <property type="evidence" value="ECO:0007669"/>
    <property type="project" value="UniProtKB-UniRule"/>
</dbReference>
<comment type="caution">
    <text evidence="10">Lacks conserved residue(s) required for the propagation of feature annotation.</text>
</comment>
<evidence type="ECO:0000256" key="5">
    <source>
        <dbReference type="ARBA" id="ARBA00022833"/>
    </source>
</evidence>
<keyword evidence="8 10" id="KW-0238">DNA-binding</keyword>
<sequence>MKSLVIVESPAKAKTINKYLGNDYQVLASMGHVRDLPAKKLGVDIEKDFKPTYEVILSRKKTMAQLKSAAATVDKIFLAPDPDREGEAIAWHLAQELGVGAKKKIYRLTFHEITKQAIQEAIKNPTIINQEKVDAQQARRILDRLVGYQISPILGRKIRQGLSAGRVQSVAVLLVVNREKEILAFIIEEYWSIIANLKKHNAQAQITAKLEKIDDKKASIPNKERTDEILADLSGKPFIISAIAKRQKKQNPAPPFITSKLQQEASRKLRWTAKKTMSVAQQLYEGLDIGEDSPVGLITYMRTDSVRVAQVVQVEVASYIQKKYGKEYTPEKPPIYKSKASAQEAHEAIRPTTVGYEPDTIKQYLSLDQYRLYKLIWNRFVASQMDPAILEITTADIVIQAKNKYLFRIAGSVVKFNGFMAVYVESKDEEDDEEKEGILPSLDEGEKLDLLGLDGKQHFTQPPPRYTEATLIKALEEKGIGRPSTYAPTISTIQDREYVEKQEGSFRPTEIGMLVTDVLIGAFPDIINIDFTASMEENLDKIEEGAVNWVTVLKDFYQPFSEALKNAGDKIQDVKKQQETLTAVKCEKCGSQMVIKLGRNGKFLGCSKYPECKSTTPFDVDEQGNISAVKAETTEEICDKCSSPMVIKLGRNGKFLACSAYPKCKNAKPINQDTGEVQETTTDVKCAKCGSQMVVKLGRNGKFLGCSNYPECKSTTPFEVDEQGNIKAVKIETTEEVCDKCNSPMVIKIGRNGKFLACSAYPKCKNAKPLNKGTKGVNAAKTETTGIGVTCMVIDENGKECGGNIVRKSSRKGFFYGCDNYPACKFATWDEPTNNKCPNCGQMLVRKVKKGEEVMLCVKKDCAYNEGR</sequence>
<dbReference type="PRINTS" id="PR00417">
    <property type="entry name" value="PRTPISMRASEI"/>
</dbReference>
<dbReference type="InterPro" id="IPR034149">
    <property type="entry name" value="TOPRIM_TopoI"/>
</dbReference>
<dbReference type="InterPro" id="IPR023406">
    <property type="entry name" value="Topo_IA_AS"/>
</dbReference>
<dbReference type="InterPro" id="IPR013826">
    <property type="entry name" value="Topo_IA_cen_sub3"/>
</dbReference>
<dbReference type="CDD" id="cd03363">
    <property type="entry name" value="TOPRIM_TopoIA_TopoI"/>
    <property type="match status" value="1"/>
</dbReference>
<protein>
    <recommendedName>
        <fullName evidence="10">DNA topoisomerase 1</fullName>
        <ecNumber evidence="10">5.6.2.1</ecNumber>
    </recommendedName>
    <alternativeName>
        <fullName evidence="10">DNA topoisomerase I</fullName>
    </alternativeName>
</protein>
<dbReference type="PANTHER" id="PTHR42785">
    <property type="entry name" value="DNA TOPOISOMERASE, TYPE IA, CORE"/>
    <property type="match status" value="1"/>
</dbReference>
<comment type="caution">
    <text evidence="13">The sequence shown here is derived from an EMBL/GenBank/DDBJ whole genome shotgun (WGS) entry which is preliminary data.</text>
</comment>
<dbReference type="InterPro" id="IPR006171">
    <property type="entry name" value="TOPRIM_dom"/>
</dbReference>
<dbReference type="GO" id="GO:0006265">
    <property type="term" value="P:DNA topological change"/>
    <property type="evidence" value="ECO:0007669"/>
    <property type="project" value="UniProtKB-UniRule"/>
</dbReference>
<dbReference type="InterPro" id="IPR005733">
    <property type="entry name" value="TopoI_bac-type"/>
</dbReference>
<dbReference type="InterPro" id="IPR013497">
    <property type="entry name" value="Topo_IA_cen"/>
</dbReference>
<organism evidence="13 14">
    <name type="scientific">Candidatus Desantisbacteria bacterium CG2_30_40_21</name>
    <dbReference type="NCBI Taxonomy" id="1817895"/>
    <lineage>
        <taxon>Bacteria</taxon>
        <taxon>Candidatus Desantisiibacteriota</taxon>
    </lineage>
</organism>
<dbReference type="GO" id="GO:0008270">
    <property type="term" value="F:zinc ion binding"/>
    <property type="evidence" value="ECO:0007669"/>
    <property type="project" value="UniProtKB-KW"/>
</dbReference>
<dbReference type="InterPro" id="IPR013498">
    <property type="entry name" value="Topo_IA_Znf"/>
</dbReference>
<keyword evidence="7 10" id="KW-0799">Topoisomerase</keyword>
<name>A0A1J5DWM5_9BACT</name>
<comment type="subunit">
    <text evidence="10">Monomer.</text>
</comment>
<evidence type="ECO:0000256" key="9">
    <source>
        <dbReference type="ARBA" id="ARBA00023235"/>
    </source>
</evidence>
<dbReference type="InterPro" id="IPR013825">
    <property type="entry name" value="Topo_IA_cen_sub2"/>
</dbReference>
<evidence type="ECO:0000256" key="8">
    <source>
        <dbReference type="ARBA" id="ARBA00023125"/>
    </source>
</evidence>
<dbReference type="STRING" id="1817895.AUJ95_04520"/>
<dbReference type="InterPro" id="IPR023405">
    <property type="entry name" value="Topo_IA_core_domain"/>
</dbReference>
<reference evidence="13 14" key="1">
    <citation type="journal article" date="2016" name="Environ. Microbiol.">
        <title>Genomic resolution of a cold subsurface aquifer community provides metabolic insights for novel microbes adapted to high CO concentrations.</title>
        <authorList>
            <person name="Probst A.J."/>
            <person name="Castelle C.J."/>
            <person name="Singh A."/>
            <person name="Brown C.T."/>
            <person name="Anantharaman K."/>
            <person name="Sharon I."/>
            <person name="Hug L.A."/>
            <person name="Burstein D."/>
            <person name="Emerson J.B."/>
            <person name="Thomas B.C."/>
            <person name="Banfield J.F."/>
        </authorList>
    </citation>
    <scope>NUCLEOTIDE SEQUENCE [LARGE SCALE GENOMIC DNA]</scope>
    <source>
        <strain evidence="13">CG2_30_40_21</strain>
    </source>
</reference>
<keyword evidence="4" id="KW-0863">Zinc-finger</keyword>
<evidence type="ECO:0000313" key="13">
    <source>
        <dbReference type="EMBL" id="OIP40481.1"/>
    </source>
</evidence>
<dbReference type="Gene3D" id="1.10.290.10">
    <property type="entry name" value="Topoisomerase I, domain 4"/>
    <property type="match status" value="1"/>
</dbReference>
<dbReference type="SUPFAM" id="SSF56712">
    <property type="entry name" value="Prokaryotic type I DNA topoisomerase"/>
    <property type="match status" value="1"/>
</dbReference>
<proteinExistence type="inferred from homology"/>
<evidence type="ECO:0000256" key="4">
    <source>
        <dbReference type="ARBA" id="ARBA00022771"/>
    </source>
</evidence>
<evidence type="ECO:0000259" key="12">
    <source>
        <dbReference type="PROSITE" id="PS52039"/>
    </source>
</evidence>
<dbReference type="Pfam" id="PF01131">
    <property type="entry name" value="Topoisom_bac"/>
    <property type="match status" value="1"/>
</dbReference>
<evidence type="ECO:0000256" key="3">
    <source>
        <dbReference type="ARBA" id="ARBA00022723"/>
    </source>
</evidence>
<feature type="domain" description="Topo IA-type catalytic" evidence="12">
    <location>
        <begin position="129"/>
        <end position="564"/>
    </location>
</feature>